<dbReference type="AlphaFoldDB" id="A0A8H7ZWB1"/>
<comment type="caution">
    <text evidence="2">The sequence shown here is derived from an EMBL/GenBank/DDBJ whole genome shotgun (WGS) entry which is preliminary data.</text>
</comment>
<sequence>QKAAVGQPGAEGVKFRAFSCAVGPGVEASVRALVLLRPSKEKRPPPAGSVPQPAIQSPVPSIALRPTLPGDERAPSRRFDLDTGKPRAAHKGGKKD</sequence>
<accession>A0A8H7ZWB1</accession>
<evidence type="ECO:0000313" key="3">
    <source>
        <dbReference type="Proteomes" id="UP000673691"/>
    </source>
</evidence>
<proteinExistence type="predicted"/>
<feature type="compositionally biased region" description="Basic residues" evidence="1">
    <location>
        <begin position="87"/>
        <end position="96"/>
    </location>
</feature>
<dbReference type="Proteomes" id="UP000673691">
    <property type="component" value="Unassembled WGS sequence"/>
</dbReference>
<organism evidence="2 3">
    <name type="scientific">Olpidium bornovanus</name>
    <dbReference type="NCBI Taxonomy" id="278681"/>
    <lineage>
        <taxon>Eukaryota</taxon>
        <taxon>Fungi</taxon>
        <taxon>Fungi incertae sedis</taxon>
        <taxon>Olpidiomycota</taxon>
        <taxon>Olpidiomycotina</taxon>
        <taxon>Olpidiomycetes</taxon>
        <taxon>Olpidiales</taxon>
        <taxon>Olpidiaceae</taxon>
        <taxon>Olpidium</taxon>
    </lineage>
</organism>
<protein>
    <submittedName>
        <fullName evidence="2">Uncharacterized protein</fullName>
    </submittedName>
</protein>
<gene>
    <name evidence="2" type="ORF">BJ554DRAFT_7579</name>
</gene>
<keyword evidence="3" id="KW-1185">Reference proteome</keyword>
<evidence type="ECO:0000256" key="1">
    <source>
        <dbReference type="SAM" id="MobiDB-lite"/>
    </source>
</evidence>
<dbReference type="EMBL" id="JAEFCI010005304">
    <property type="protein sequence ID" value="KAG5460382.1"/>
    <property type="molecule type" value="Genomic_DNA"/>
</dbReference>
<feature type="region of interest" description="Disordered" evidence="1">
    <location>
        <begin position="39"/>
        <end position="96"/>
    </location>
</feature>
<evidence type="ECO:0000313" key="2">
    <source>
        <dbReference type="EMBL" id="KAG5460382.1"/>
    </source>
</evidence>
<feature type="non-terminal residue" evidence="2">
    <location>
        <position position="1"/>
    </location>
</feature>
<name>A0A8H7ZWB1_9FUNG</name>
<reference evidence="2 3" key="1">
    <citation type="journal article" name="Sci. Rep.">
        <title>Genome-scale phylogenetic analyses confirm Olpidium as the closest living zoosporic fungus to the non-flagellated, terrestrial fungi.</title>
        <authorList>
            <person name="Chang Y."/>
            <person name="Rochon D."/>
            <person name="Sekimoto S."/>
            <person name="Wang Y."/>
            <person name="Chovatia M."/>
            <person name="Sandor L."/>
            <person name="Salamov A."/>
            <person name="Grigoriev I.V."/>
            <person name="Stajich J.E."/>
            <person name="Spatafora J.W."/>
        </authorList>
    </citation>
    <scope>NUCLEOTIDE SEQUENCE [LARGE SCALE GENOMIC DNA]</scope>
    <source>
        <strain evidence="2">S191</strain>
    </source>
</reference>
<feature type="compositionally biased region" description="Basic and acidic residues" evidence="1">
    <location>
        <begin position="70"/>
        <end position="85"/>
    </location>
</feature>